<keyword evidence="6" id="KW-0049">Antioxidant</keyword>
<dbReference type="KEGG" id="dpp:DICPUDRAFT_92295"/>
<dbReference type="InterPro" id="IPR036249">
    <property type="entry name" value="Thioredoxin-like_sf"/>
</dbReference>
<keyword evidence="7" id="KW-0809">Transit peptide</keyword>
<evidence type="ECO:0000256" key="16">
    <source>
        <dbReference type="ARBA" id="ARBA00049091"/>
    </source>
</evidence>
<dbReference type="PANTHER" id="PTHR42801">
    <property type="entry name" value="THIOREDOXIN-DEPENDENT PEROXIDE REDUCTASE"/>
    <property type="match status" value="1"/>
</dbReference>
<evidence type="ECO:0000256" key="15">
    <source>
        <dbReference type="ARBA" id="ARBA00046272"/>
    </source>
</evidence>
<dbReference type="InParanoid" id="F0ZPS5"/>
<comment type="catalytic activity">
    <reaction evidence="16">
        <text>a hydroperoxide + [thioredoxin]-dithiol = an alcohol + [thioredoxin]-disulfide + H2O</text>
        <dbReference type="Rhea" id="RHEA:62620"/>
        <dbReference type="Rhea" id="RHEA-COMP:10698"/>
        <dbReference type="Rhea" id="RHEA-COMP:10700"/>
        <dbReference type="ChEBI" id="CHEBI:15377"/>
        <dbReference type="ChEBI" id="CHEBI:29950"/>
        <dbReference type="ChEBI" id="CHEBI:30879"/>
        <dbReference type="ChEBI" id="CHEBI:35924"/>
        <dbReference type="ChEBI" id="CHEBI:50058"/>
        <dbReference type="EC" id="1.11.1.24"/>
    </reaction>
</comment>
<proteinExistence type="inferred from homology"/>
<evidence type="ECO:0000256" key="14">
    <source>
        <dbReference type="ARBA" id="ARBA00042163"/>
    </source>
</evidence>
<comment type="subcellular location">
    <subcellularLocation>
        <location evidence="15">Plastid</location>
        <location evidence="15">Chloroplast thylakoid</location>
    </subcellularLocation>
</comment>
<evidence type="ECO:0000256" key="10">
    <source>
        <dbReference type="ARBA" id="ARBA00023157"/>
    </source>
</evidence>
<evidence type="ECO:0000256" key="17">
    <source>
        <dbReference type="PIRSR" id="PIRSR000239-1"/>
    </source>
</evidence>
<keyword evidence="8" id="KW-0560">Oxidoreductase</keyword>
<evidence type="ECO:0000256" key="7">
    <source>
        <dbReference type="ARBA" id="ARBA00022946"/>
    </source>
</evidence>
<evidence type="ECO:0000256" key="8">
    <source>
        <dbReference type="ARBA" id="ARBA00023002"/>
    </source>
</evidence>
<sequence>MTKLKVGDTAPSFKDIPDGKGNLHSLENYAGKILVLYFYPKSFTPGCTKQACEFRDKYEAFSEAGAVVIGVSSDSQDSQSKFQDKYRLPFPILSDNKGELAKLYGVEKELLILPGRTTFIIDKDQKIAHTYTNMFKATSHIDESLKIIEKLK</sequence>
<evidence type="ECO:0000256" key="12">
    <source>
        <dbReference type="ARBA" id="ARBA00032824"/>
    </source>
</evidence>
<evidence type="ECO:0000256" key="5">
    <source>
        <dbReference type="ARBA" id="ARBA00022640"/>
    </source>
</evidence>
<dbReference type="PANTHER" id="PTHR42801:SF4">
    <property type="entry name" value="AHPC_TSA FAMILY PROTEIN"/>
    <property type="match status" value="1"/>
</dbReference>
<dbReference type="GO" id="GO:0005737">
    <property type="term" value="C:cytoplasm"/>
    <property type="evidence" value="ECO:0000318"/>
    <property type="project" value="GO_Central"/>
</dbReference>
<dbReference type="RefSeq" id="XP_003289424.1">
    <property type="nucleotide sequence ID" value="XM_003289376.1"/>
</dbReference>
<evidence type="ECO:0000259" key="18">
    <source>
        <dbReference type="PROSITE" id="PS51352"/>
    </source>
</evidence>
<protein>
    <recommendedName>
        <fullName evidence="2">thioredoxin-dependent peroxiredoxin</fullName>
        <ecNumber evidence="2">1.11.1.24</ecNumber>
    </recommendedName>
    <alternativeName>
        <fullName evidence="12">Thioredoxin peroxidase</fullName>
    </alternativeName>
    <alternativeName>
        <fullName evidence="14">Thioredoxin-dependent peroxiredoxin Q</fullName>
    </alternativeName>
</protein>
<evidence type="ECO:0000256" key="6">
    <source>
        <dbReference type="ARBA" id="ARBA00022862"/>
    </source>
</evidence>
<dbReference type="EC" id="1.11.1.24" evidence="2"/>
<dbReference type="InterPro" id="IPR050924">
    <property type="entry name" value="Peroxiredoxin_BCP/PrxQ"/>
</dbReference>
<gene>
    <name evidence="19" type="ORF">DICPUDRAFT_92295</name>
</gene>
<feature type="domain" description="Thioredoxin" evidence="18">
    <location>
        <begin position="4"/>
        <end position="152"/>
    </location>
</feature>
<dbReference type="GO" id="GO:0045454">
    <property type="term" value="P:cell redox homeostasis"/>
    <property type="evidence" value="ECO:0000318"/>
    <property type="project" value="GO_Central"/>
</dbReference>
<dbReference type="InterPro" id="IPR013766">
    <property type="entry name" value="Thioredoxin_domain"/>
</dbReference>
<dbReference type="EMBL" id="GL871114">
    <property type="protein sequence ID" value="EGC34060.1"/>
    <property type="molecule type" value="Genomic_DNA"/>
</dbReference>
<comment type="subunit">
    <text evidence="1">Monomer.</text>
</comment>
<dbReference type="SUPFAM" id="SSF52833">
    <property type="entry name" value="Thioredoxin-like"/>
    <property type="match status" value="1"/>
</dbReference>
<name>F0ZPS5_DICPU</name>
<evidence type="ECO:0000256" key="13">
    <source>
        <dbReference type="ARBA" id="ARBA00038489"/>
    </source>
</evidence>
<dbReference type="OrthoDB" id="15334at2759"/>
<dbReference type="InterPro" id="IPR024706">
    <property type="entry name" value="Peroxiredoxin_AhpC-typ"/>
</dbReference>
<keyword evidence="11" id="KW-0676">Redox-active center</keyword>
<keyword evidence="20" id="KW-1185">Reference proteome</keyword>
<evidence type="ECO:0000313" key="19">
    <source>
        <dbReference type="EMBL" id="EGC34060.1"/>
    </source>
</evidence>
<evidence type="ECO:0000256" key="4">
    <source>
        <dbReference type="ARBA" id="ARBA00022559"/>
    </source>
</evidence>
<feature type="active site" description="Cysteine sulfenic acid (-SOH) intermediate; for peroxidase activity" evidence="17">
    <location>
        <position position="47"/>
    </location>
</feature>
<evidence type="ECO:0000256" key="9">
    <source>
        <dbReference type="ARBA" id="ARBA00023078"/>
    </source>
</evidence>
<evidence type="ECO:0000256" key="2">
    <source>
        <dbReference type="ARBA" id="ARBA00013017"/>
    </source>
</evidence>
<dbReference type="AlphaFoldDB" id="F0ZPS5"/>
<keyword evidence="4" id="KW-0575">Peroxidase</keyword>
<comment type="similarity">
    <text evidence="13">Belongs to the peroxiredoxin family. BCP/PrxQ subfamily.</text>
</comment>
<dbReference type="Pfam" id="PF00578">
    <property type="entry name" value="AhpC-TSA"/>
    <property type="match status" value="1"/>
</dbReference>
<keyword evidence="9" id="KW-0793">Thylakoid</keyword>
<evidence type="ECO:0000313" key="20">
    <source>
        <dbReference type="Proteomes" id="UP000001064"/>
    </source>
</evidence>
<dbReference type="Proteomes" id="UP000001064">
    <property type="component" value="Unassembled WGS sequence"/>
</dbReference>
<dbReference type="PROSITE" id="PS51352">
    <property type="entry name" value="THIOREDOXIN_2"/>
    <property type="match status" value="1"/>
</dbReference>
<keyword evidence="3" id="KW-0150">Chloroplast</keyword>
<keyword evidence="5" id="KW-0934">Plastid</keyword>
<evidence type="ECO:0000256" key="1">
    <source>
        <dbReference type="ARBA" id="ARBA00011245"/>
    </source>
</evidence>
<evidence type="ECO:0000256" key="11">
    <source>
        <dbReference type="ARBA" id="ARBA00023284"/>
    </source>
</evidence>
<dbReference type="GeneID" id="10502462"/>
<dbReference type="InterPro" id="IPR000866">
    <property type="entry name" value="AhpC/TSA"/>
</dbReference>
<dbReference type="CDD" id="cd03017">
    <property type="entry name" value="PRX_BCP"/>
    <property type="match status" value="1"/>
</dbReference>
<organism evidence="19 20">
    <name type="scientific">Dictyostelium purpureum</name>
    <name type="common">Slime mold</name>
    <dbReference type="NCBI Taxonomy" id="5786"/>
    <lineage>
        <taxon>Eukaryota</taxon>
        <taxon>Amoebozoa</taxon>
        <taxon>Evosea</taxon>
        <taxon>Eumycetozoa</taxon>
        <taxon>Dictyostelia</taxon>
        <taxon>Dictyosteliales</taxon>
        <taxon>Dictyosteliaceae</taxon>
        <taxon>Dictyostelium</taxon>
    </lineage>
</organism>
<keyword evidence="10" id="KW-1015">Disulfide bond</keyword>
<dbReference type="GO" id="GO:0008379">
    <property type="term" value="F:thioredoxin peroxidase activity"/>
    <property type="evidence" value="ECO:0000318"/>
    <property type="project" value="GO_Central"/>
</dbReference>
<accession>F0ZPS5</accession>
<dbReference type="OMA" id="MNTHADR"/>
<dbReference type="GO" id="GO:0034599">
    <property type="term" value="P:cellular response to oxidative stress"/>
    <property type="evidence" value="ECO:0000318"/>
    <property type="project" value="GO_Central"/>
</dbReference>
<dbReference type="PIRSF" id="PIRSF000239">
    <property type="entry name" value="AHPC"/>
    <property type="match status" value="1"/>
</dbReference>
<dbReference type="FunFam" id="3.40.30.10:FF:000122">
    <property type="entry name" value="Peroxiredoxin Q chloroplastic"/>
    <property type="match status" value="1"/>
</dbReference>
<dbReference type="eggNOG" id="KOG0855">
    <property type="taxonomic scope" value="Eukaryota"/>
</dbReference>
<dbReference type="VEuPathDB" id="AmoebaDB:DICPUDRAFT_92295"/>
<reference evidence="20" key="1">
    <citation type="journal article" date="2011" name="Genome Biol.">
        <title>Comparative genomics of the social amoebae Dictyostelium discoideum and Dictyostelium purpureum.</title>
        <authorList>
            <consortium name="US DOE Joint Genome Institute (JGI-PGF)"/>
            <person name="Sucgang R."/>
            <person name="Kuo A."/>
            <person name="Tian X."/>
            <person name="Salerno W."/>
            <person name="Parikh A."/>
            <person name="Feasley C.L."/>
            <person name="Dalin E."/>
            <person name="Tu H."/>
            <person name="Huang E."/>
            <person name="Barry K."/>
            <person name="Lindquist E."/>
            <person name="Shapiro H."/>
            <person name="Bruce D."/>
            <person name="Schmutz J."/>
            <person name="Salamov A."/>
            <person name="Fey P."/>
            <person name="Gaudet P."/>
            <person name="Anjard C."/>
            <person name="Babu M.M."/>
            <person name="Basu S."/>
            <person name="Bushmanova Y."/>
            <person name="van der Wel H."/>
            <person name="Katoh-Kurasawa M."/>
            <person name="Dinh C."/>
            <person name="Coutinho P.M."/>
            <person name="Saito T."/>
            <person name="Elias M."/>
            <person name="Schaap P."/>
            <person name="Kay R.R."/>
            <person name="Henrissat B."/>
            <person name="Eichinger L."/>
            <person name="Rivero F."/>
            <person name="Putnam N.H."/>
            <person name="West C.M."/>
            <person name="Loomis W.F."/>
            <person name="Chisholm R.L."/>
            <person name="Shaulsky G."/>
            <person name="Strassmann J.E."/>
            <person name="Queller D.C."/>
            <person name="Kuspa A."/>
            <person name="Grigoriev I.V."/>
        </authorList>
    </citation>
    <scope>NUCLEOTIDE SEQUENCE [LARGE SCALE GENOMIC DNA]</scope>
    <source>
        <strain evidence="20">QSDP1</strain>
    </source>
</reference>
<dbReference type="Gene3D" id="3.40.30.10">
    <property type="entry name" value="Glutaredoxin"/>
    <property type="match status" value="1"/>
</dbReference>
<evidence type="ECO:0000256" key="3">
    <source>
        <dbReference type="ARBA" id="ARBA00022528"/>
    </source>
</evidence>